<keyword evidence="5" id="KW-1185">Reference proteome</keyword>
<dbReference type="PROSITE" id="PS50157">
    <property type="entry name" value="ZINC_FINGER_C2H2_2"/>
    <property type="match status" value="1"/>
</dbReference>
<evidence type="ECO:0000256" key="1">
    <source>
        <dbReference type="PROSITE-ProRule" id="PRU00042"/>
    </source>
</evidence>
<feature type="compositionally biased region" description="Low complexity" evidence="2">
    <location>
        <begin position="169"/>
        <end position="186"/>
    </location>
</feature>
<evidence type="ECO:0000256" key="2">
    <source>
        <dbReference type="SAM" id="MobiDB-lite"/>
    </source>
</evidence>
<dbReference type="InParanoid" id="S8F9E8"/>
<dbReference type="HOGENOM" id="CLU_655582_0_0_1"/>
<dbReference type="InterPro" id="IPR013087">
    <property type="entry name" value="Znf_C2H2_type"/>
</dbReference>
<dbReference type="SUPFAM" id="SSF57667">
    <property type="entry name" value="beta-beta-alpha zinc fingers"/>
    <property type="match status" value="1"/>
</dbReference>
<evidence type="ECO:0000313" key="5">
    <source>
        <dbReference type="Proteomes" id="UP000015241"/>
    </source>
</evidence>
<dbReference type="Pfam" id="PF00096">
    <property type="entry name" value="zf-C2H2"/>
    <property type="match status" value="1"/>
</dbReference>
<dbReference type="InterPro" id="IPR036236">
    <property type="entry name" value="Znf_C2H2_sf"/>
</dbReference>
<dbReference type="EMBL" id="KE504211">
    <property type="protein sequence ID" value="EPS95274.1"/>
    <property type="molecule type" value="Genomic_DNA"/>
</dbReference>
<name>S8F9E8_FOMSC</name>
<dbReference type="GO" id="GO:0008270">
    <property type="term" value="F:zinc ion binding"/>
    <property type="evidence" value="ECO:0007669"/>
    <property type="project" value="UniProtKB-KW"/>
</dbReference>
<protein>
    <recommendedName>
        <fullName evidence="3">C2H2-type domain-containing protein</fullName>
    </recommendedName>
</protein>
<evidence type="ECO:0000259" key="3">
    <source>
        <dbReference type="PROSITE" id="PS50157"/>
    </source>
</evidence>
<feature type="domain" description="C2H2-type" evidence="3">
    <location>
        <begin position="239"/>
        <end position="271"/>
    </location>
</feature>
<dbReference type="OrthoDB" id="3176823at2759"/>
<proteinExistence type="predicted"/>
<gene>
    <name evidence="4" type="ORF">FOMPIDRAFT_1019562</name>
</gene>
<keyword evidence="1" id="KW-0479">Metal-binding</keyword>
<evidence type="ECO:0000313" key="4">
    <source>
        <dbReference type="EMBL" id="EPS95274.1"/>
    </source>
</evidence>
<dbReference type="STRING" id="743788.S8F9E8"/>
<organism evidence="4 5">
    <name type="scientific">Fomitopsis schrenkii</name>
    <name type="common">Brown rot fungus</name>
    <dbReference type="NCBI Taxonomy" id="2126942"/>
    <lineage>
        <taxon>Eukaryota</taxon>
        <taxon>Fungi</taxon>
        <taxon>Dikarya</taxon>
        <taxon>Basidiomycota</taxon>
        <taxon>Agaricomycotina</taxon>
        <taxon>Agaricomycetes</taxon>
        <taxon>Polyporales</taxon>
        <taxon>Fomitopsis</taxon>
    </lineage>
</organism>
<sequence length="337" mass="37181">MTHSSTFTDRLLDIVWGLKFYYDQLFSNADEAGVKDLHRDLPSEKPESCYQRWLDSGCPNLRLLEEDASRSDIRDAFEFWLGRPIEVMPEDMEPIIEAPWTSGEVYSQSLPVLAHDEETDDSDVATTRTAASLPPDSVVDPEDTPSESAADVVTETIVNTTSEAVGGRSISSSVPPAESSGSSAPSQRRDKKRAREGEDDSATIAGPSTKASSTRDRIDASYPDTNQQRRTEVKLQGPFPCTLGDCQLIFARNTDLKRHQKSSKAHATRAYECPGCQSTFVRSSAFGRHYLREDSAKCKEALRELGGYPTWTATMPLDMLATCEVPHVPEVGPSPKE</sequence>
<feature type="region of interest" description="Disordered" evidence="2">
    <location>
        <begin position="117"/>
        <end position="231"/>
    </location>
</feature>
<accession>S8F9E8</accession>
<reference evidence="4 5" key="1">
    <citation type="journal article" date="2012" name="Science">
        <title>The Paleozoic origin of enzymatic lignin decomposition reconstructed from 31 fungal genomes.</title>
        <authorList>
            <person name="Floudas D."/>
            <person name="Binder M."/>
            <person name="Riley R."/>
            <person name="Barry K."/>
            <person name="Blanchette R.A."/>
            <person name="Henrissat B."/>
            <person name="Martinez A.T."/>
            <person name="Otillar R."/>
            <person name="Spatafora J.W."/>
            <person name="Yadav J.S."/>
            <person name="Aerts A."/>
            <person name="Benoit I."/>
            <person name="Boyd A."/>
            <person name="Carlson A."/>
            <person name="Copeland A."/>
            <person name="Coutinho P.M."/>
            <person name="de Vries R.P."/>
            <person name="Ferreira P."/>
            <person name="Findley K."/>
            <person name="Foster B."/>
            <person name="Gaskell J."/>
            <person name="Glotzer D."/>
            <person name="Gorecki P."/>
            <person name="Heitman J."/>
            <person name="Hesse C."/>
            <person name="Hori C."/>
            <person name="Igarashi K."/>
            <person name="Jurgens J.A."/>
            <person name="Kallen N."/>
            <person name="Kersten P."/>
            <person name="Kohler A."/>
            <person name="Kuees U."/>
            <person name="Kumar T.K.A."/>
            <person name="Kuo A."/>
            <person name="LaButti K."/>
            <person name="Larrondo L.F."/>
            <person name="Lindquist E."/>
            <person name="Ling A."/>
            <person name="Lombard V."/>
            <person name="Lucas S."/>
            <person name="Lundell T."/>
            <person name="Martin R."/>
            <person name="McLaughlin D.J."/>
            <person name="Morgenstern I."/>
            <person name="Morin E."/>
            <person name="Murat C."/>
            <person name="Nagy L.G."/>
            <person name="Nolan M."/>
            <person name="Ohm R.A."/>
            <person name="Patyshakuliyeva A."/>
            <person name="Rokas A."/>
            <person name="Ruiz-Duenas F.J."/>
            <person name="Sabat G."/>
            <person name="Salamov A."/>
            <person name="Samejima M."/>
            <person name="Schmutz J."/>
            <person name="Slot J.C."/>
            <person name="St John F."/>
            <person name="Stenlid J."/>
            <person name="Sun H."/>
            <person name="Sun S."/>
            <person name="Syed K."/>
            <person name="Tsang A."/>
            <person name="Wiebenga A."/>
            <person name="Young D."/>
            <person name="Pisabarro A."/>
            <person name="Eastwood D.C."/>
            <person name="Martin F."/>
            <person name="Cullen D."/>
            <person name="Grigoriev I.V."/>
            <person name="Hibbett D.S."/>
        </authorList>
    </citation>
    <scope>NUCLEOTIDE SEQUENCE</scope>
    <source>
        <strain evidence="5">FP-58527</strain>
    </source>
</reference>
<keyword evidence="1" id="KW-0862">Zinc</keyword>
<dbReference type="Gene3D" id="3.30.160.60">
    <property type="entry name" value="Classic Zinc Finger"/>
    <property type="match status" value="1"/>
</dbReference>
<keyword evidence="1" id="KW-0863">Zinc-finger</keyword>
<dbReference type="AlphaFoldDB" id="S8F9E8"/>
<dbReference type="Proteomes" id="UP000015241">
    <property type="component" value="Unassembled WGS sequence"/>
</dbReference>